<feature type="transmembrane region" description="Helical" evidence="14">
    <location>
        <begin position="18"/>
        <end position="37"/>
    </location>
</feature>
<sequence>MAETLSDRLKQVPGLRQLMLLVGIAGAVAVGVTVFFWSQSPAMVPVYTGLNERDMAAVADVLSTQAVEHKLDVARGAVLVKGSDVQAARLTLAAQGLPQGAGVGFESMQENPGLGVSQFMESARYQHSLETELSRTISSLQPVEKARVHLAVPKPSPFVRKTRQPTASVVVKLFPGRTLERTQIAAVQHLVSAGVPSLEPGNVSVVDQSGRLLSSADDDSALATTNKNFEHTRRVEQAFTDRIRELLAPMVGAERLSVQVTADMNYAVQEETVERYAPEAAIRSEQTSEDTSAGASSAGVPGATTNKPQGLPGTTPVPTEGQLATAGAVRRQAVRNYELDKTTRYSRESVGRLQRVSAAVLVDHIPVRDAEGNVTMEPLPADQLARLEALVREAIGFSEGRGDSVSVMNAPFLNDIGELEEIEPLPIWQQPMVKDLLRQSGGVLLVIIILMALVRPMLKSLLASPAQMMGGQQLAMAGAAGQGVAMGAPGEEQVYLSDPGAAPQQVAGGGQPGQAALTDQNQPFSIDLKAPYEDKIAAVRQVVSDDPKRVAQVVRQWVNDGE</sequence>
<evidence type="ECO:0000256" key="1">
    <source>
        <dbReference type="ARBA" id="ARBA00003820"/>
    </source>
</evidence>
<comment type="caution">
    <text evidence="17">The sequence shown here is derived from an EMBL/GenBank/DDBJ whole genome shotgun (WGS) entry which is preliminary data.</text>
</comment>
<protein>
    <recommendedName>
        <fullName evidence="5 12">Flagellar M-ring protein</fullName>
    </recommendedName>
</protein>
<keyword evidence="8 14" id="KW-1133">Transmembrane helix</keyword>
<dbReference type="GO" id="GO:0005886">
    <property type="term" value="C:plasma membrane"/>
    <property type="evidence" value="ECO:0007669"/>
    <property type="project" value="UniProtKB-SubCell"/>
</dbReference>
<proteinExistence type="inferred from homology"/>
<evidence type="ECO:0000256" key="11">
    <source>
        <dbReference type="ARBA" id="ARBA00025936"/>
    </source>
</evidence>
<dbReference type="InterPro" id="IPR013556">
    <property type="entry name" value="Flag_M-ring_C"/>
</dbReference>
<evidence type="ECO:0000256" key="4">
    <source>
        <dbReference type="ARBA" id="ARBA00007971"/>
    </source>
</evidence>
<comment type="subcellular location">
    <subcellularLocation>
        <location evidence="2 12">Bacterial flagellum basal body</location>
    </subcellularLocation>
    <subcellularLocation>
        <location evidence="3">Cell membrane</location>
        <topology evidence="3">Multi-pass membrane protein</topology>
    </subcellularLocation>
</comment>
<feature type="compositionally biased region" description="Low complexity" evidence="13">
    <location>
        <begin position="291"/>
        <end position="305"/>
    </location>
</feature>
<evidence type="ECO:0000256" key="14">
    <source>
        <dbReference type="SAM" id="Phobius"/>
    </source>
</evidence>
<comment type="similarity">
    <text evidence="4 12">Belongs to the FliF family.</text>
</comment>
<evidence type="ECO:0000256" key="3">
    <source>
        <dbReference type="ARBA" id="ARBA00004651"/>
    </source>
</evidence>
<feature type="domain" description="Flagellar M-ring C-terminal" evidence="16">
    <location>
        <begin position="247"/>
        <end position="412"/>
    </location>
</feature>
<keyword evidence="10 12" id="KW-0975">Bacterial flagellum</keyword>
<evidence type="ECO:0000259" key="16">
    <source>
        <dbReference type="Pfam" id="PF08345"/>
    </source>
</evidence>
<dbReference type="AlphaFoldDB" id="A0A383XPI6"/>
<dbReference type="PRINTS" id="PR01009">
    <property type="entry name" value="FLGMRINGFLIF"/>
</dbReference>
<dbReference type="RefSeq" id="WP_109721695.1">
    <property type="nucleotide sequence ID" value="NZ_QEQK01000024.1"/>
</dbReference>
<dbReference type="PANTHER" id="PTHR30046:SF0">
    <property type="entry name" value="FLAGELLAR M-RING PROTEIN"/>
    <property type="match status" value="1"/>
</dbReference>
<feature type="region of interest" description="Disordered" evidence="13">
    <location>
        <begin position="282"/>
        <end position="328"/>
    </location>
</feature>
<dbReference type="InterPro" id="IPR043427">
    <property type="entry name" value="YscJ/FliF"/>
</dbReference>
<keyword evidence="9 14" id="KW-0472">Membrane</keyword>
<dbReference type="InterPro" id="IPR000067">
    <property type="entry name" value="FlgMring_FliF"/>
</dbReference>
<dbReference type="GO" id="GO:0071973">
    <property type="term" value="P:bacterial-type flagellum-dependent cell motility"/>
    <property type="evidence" value="ECO:0007669"/>
    <property type="project" value="InterPro"/>
</dbReference>
<evidence type="ECO:0000256" key="12">
    <source>
        <dbReference type="PIRNR" id="PIRNR004862"/>
    </source>
</evidence>
<dbReference type="GO" id="GO:0009431">
    <property type="term" value="C:bacterial-type flagellum basal body, MS ring"/>
    <property type="evidence" value="ECO:0007669"/>
    <property type="project" value="InterPro"/>
</dbReference>
<dbReference type="Gene3D" id="3.30.300.30">
    <property type="match status" value="1"/>
</dbReference>
<evidence type="ECO:0000256" key="13">
    <source>
        <dbReference type="SAM" id="MobiDB-lite"/>
    </source>
</evidence>
<comment type="subunit">
    <text evidence="11">The basal body constitutes a major portion of the flagellar organelle and consists of four rings (L,P,S, and M) mounted on a central rod. The M ring is integral to the inner membrane of the cell and may be connected to the flagellar rod via the S ring. The S (supramembrane ring) lies just distal to the M ring. The L and P rings lie in the outer membrane and the periplasmic space, respectively.</text>
</comment>
<dbReference type="Pfam" id="PF08345">
    <property type="entry name" value="YscJ_FliF_C"/>
    <property type="match status" value="1"/>
</dbReference>
<accession>A0A383XPI6</accession>
<dbReference type="EMBL" id="QEQK01000024">
    <property type="protein sequence ID" value="PWN54540.1"/>
    <property type="molecule type" value="Genomic_DNA"/>
</dbReference>
<organism evidence="17 18">
    <name type="scientific">Abyssibacter profundi</name>
    <dbReference type="NCBI Taxonomy" id="2182787"/>
    <lineage>
        <taxon>Bacteria</taxon>
        <taxon>Pseudomonadati</taxon>
        <taxon>Pseudomonadota</taxon>
        <taxon>Gammaproteobacteria</taxon>
        <taxon>Chromatiales</taxon>
        <taxon>Oceanococcaceae</taxon>
        <taxon>Abyssibacter</taxon>
    </lineage>
</organism>
<feature type="domain" description="Flagellar M-ring N-terminal" evidence="15">
    <location>
        <begin position="39"/>
        <end position="214"/>
    </location>
</feature>
<feature type="region of interest" description="Disordered" evidence="13">
    <location>
        <begin position="500"/>
        <end position="520"/>
    </location>
</feature>
<dbReference type="PIRSF" id="PIRSF004862">
    <property type="entry name" value="FliF"/>
    <property type="match status" value="1"/>
</dbReference>
<evidence type="ECO:0000313" key="17">
    <source>
        <dbReference type="EMBL" id="PWN54540.1"/>
    </source>
</evidence>
<keyword evidence="17" id="KW-0966">Cell projection</keyword>
<dbReference type="Pfam" id="PF01514">
    <property type="entry name" value="YscJ_FliF"/>
    <property type="match status" value="1"/>
</dbReference>
<keyword evidence="17" id="KW-0969">Cilium</keyword>
<dbReference type="InterPro" id="IPR006182">
    <property type="entry name" value="FliF_N_dom"/>
</dbReference>
<evidence type="ECO:0000256" key="10">
    <source>
        <dbReference type="ARBA" id="ARBA00023143"/>
    </source>
</evidence>
<evidence type="ECO:0000256" key="8">
    <source>
        <dbReference type="ARBA" id="ARBA00022989"/>
    </source>
</evidence>
<evidence type="ECO:0000256" key="6">
    <source>
        <dbReference type="ARBA" id="ARBA00022475"/>
    </source>
</evidence>
<evidence type="ECO:0000313" key="18">
    <source>
        <dbReference type="Proteomes" id="UP000251800"/>
    </source>
</evidence>
<evidence type="ECO:0000259" key="15">
    <source>
        <dbReference type="Pfam" id="PF01514"/>
    </source>
</evidence>
<gene>
    <name evidence="17" type="primary">fliF</name>
    <name evidence="17" type="ORF">DEH80_16855</name>
</gene>
<dbReference type="OrthoDB" id="8554211at2"/>
<keyword evidence="7 14" id="KW-0812">Transmembrane</keyword>
<dbReference type="NCBIfam" id="TIGR00206">
    <property type="entry name" value="fliF"/>
    <property type="match status" value="1"/>
</dbReference>
<evidence type="ECO:0000256" key="5">
    <source>
        <dbReference type="ARBA" id="ARBA00017949"/>
    </source>
</evidence>
<keyword evidence="6" id="KW-1003">Cell membrane</keyword>
<keyword evidence="18" id="KW-1185">Reference proteome</keyword>
<dbReference type="GO" id="GO:0003774">
    <property type="term" value="F:cytoskeletal motor activity"/>
    <property type="evidence" value="ECO:0007669"/>
    <property type="project" value="InterPro"/>
</dbReference>
<evidence type="ECO:0000256" key="9">
    <source>
        <dbReference type="ARBA" id="ARBA00023136"/>
    </source>
</evidence>
<comment type="function">
    <text evidence="1 12">The M ring may be actively involved in energy transduction.</text>
</comment>
<reference evidence="17 18" key="1">
    <citation type="submission" date="2018-05" db="EMBL/GenBank/DDBJ databases">
        <title>Abyssibacter profundi OUC007T gen. nov., sp. nov, a marine bacterium isolated from seawater of the Mariana Trench.</title>
        <authorList>
            <person name="Zhou S."/>
        </authorList>
    </citation>
    <scope>NUCLEOTIDE SEQUENCE [LARGE SCALE GENOMIC DNA]</scope>
    <source>
        <strain evidence="17 18">OUC007</strain>
    </source>
</reference>
<dbReference type="PANTHER" id="PTHR30046">
    <property type="entry name" value="FLAGELLAR M-RING PROTEIN"/>
    <property type="match status" value="1"/>
</dbReference>
<evidence type="ECO:0000256" key="7">
    <source>
        <dbReference type="ARBA" id="ARBA00022692"/>
    </source>
</evidence>
<dbReference type="InterPro" id="IPR045851">
    <property type="entry name" value="AMP-bd_C_sf"/>
</dbReference>
<name>A0A383XPI6_9GAMM</name>
<keyword evidence="17" id="KW-0282">Flagellum</keyword>
<dbReference type="Proteomes" id="UP000251800">
    <property type="component" value="Unassembled WGS sequence"/>
</dbReference>
<evidence type="ECO:0000256" key="2">
    <source>
        <dbReference type="ARBA" id="ARBA00004117"/>
    </source>
</evidence>